<protein>
    <submittedName>
        <fullName evidence="1">Uncharacterized protein</fullName>
    </submittedName>
</protein>
<gene>
    <name evidence="1" type="ORF">SAMN05661086_00639</name>
</gene>
<dbReference type="EMBL" id="FOYZ01000002">
    <property type="protein sequence ID" value="SFR63885.1"/>
    <property type="molecule type" value="Genomic_DNA"/>
</dbReference>
<dbReference type="Proteomes" id="UP000199659">
    <property type="component" value="Unassembled WGS sequence"/>
</dbReference>
<sequence>MRYYIIEQDKMFTNAPHILNWFGKIDVEKMKMGSYSLLKESYLLKIRGNADVDFIDVISEPFFLVTNMVRFVMQAYEPNLTFTDCNLFHGEQKAFGEYYIPHFAEYNCLTEKSQVNRDRSVVEHAEIDLHKIMDKSVFVLEGLGKKHVVVRDDLLESLLRRGLRGAKVRKVNTIHEVMLFE</sequence>
<reference evidence="1 2" key="1">
    <citation type="submission" date="2016-10" db="EMBL/GenBank/DDBJ databases">
        <authorList>
            <person name="de Groot N.N."/>
        </authorList>
    </citation>
    <scope>NUCLEOTIDE SEQUENCE [LARGE SCALE GENOMIC DNA]</scope>
    <source>
        <strain evidence="1 2">743A</strain>
    </source>
</reference>
<dbReference type="OrthoDB" id="2086300at2"/>
<name>A0A1I6IAR8_9FIRM</name>
<proteinExistence type="predicted"/>
<evidence type="ECO:0000313" key="2">
    <source>
        <dbReference type="Proteomes" id="UP000199659"/>
    </source>
</evidence>
<dbReference type="AlphaFoldDB" id="A0A1I6IAR8"/>
<keyword evidence="2" id="KW-1185">Reference proteome</keyword>
<organism evidence="1 2">
    <name type="scientific">Anaeromicropila populeti</name>
    <dbReference type="NCBI Taxonomy" id="37658"/>
    <lineage>
        <taxon>Bacteria</taxon>
        <taxon>Bacillati</taxon>
        <taxon>Bacillota</taxon>
        <taxon>Clostridia</taxon>
        <taxon>Lachnospirales</taxon>
        <taxon>Lachnospiraceae</taxon>
        <taxon>Anaeromicropila</taxon>
    </lineage>
</organism>
<dbReference type="STRING" id="37658.SAMN05661086_00639"/>
<accession>A0A1I6IAR8</accession>
<dbReference type="RefSeq" id="WP_092559254.1">
    <property type="nucleotide sequence ID" value="NZ_FOYZ01000002.1"/>
</dbReference>
<evidence type="ECO:0000313" key="1">
    <source>
        <dbReference type="EMBL" id="SFR63885.1"/>
    </source>
</evidence>